<dbReference type="AlphaFoldDB" id="A0A1M2V7M2"/>
<dbReference type="Proteomes" id="UP000184267">
    <property type="component" value="Unassembled WGS sequence"/>
</dbReference>
<dbReference type="STRING" id="154538.A0A1M2V7M2"/>
<keyword evidence="3" id="KW-1185">Reference proteome</keyword>
<dbReference type="OrthoDB" id="1600564at2759"/>
<dbReference type="OMA" id="HDWIAHD"/>
<evidence type="ECO:0000313" key="3">
    <source>
        <dbReference type="Proteomes" id="UP000184267"/>
    </source>
</evidence>
<dbReference type="SUPFAM" id="SSF52266">
    <property type="entry name" value="SGNH hydrolase"/>
    <property type="match status" value="1"/>
</dbReference>
<dbReference type="Gene3D" id="3.40.50.1110">
    <property type="entry name" value="SGNH hydrolase"/>
    <property type="match status" value="1"/>
</dbReference>
<evidence type="ECO:0000313" key="2">
    <source>
        <dbReference type="EMBL" id="OJT03543.1"/>
    </source>
</evidence>
<dbReference type="GO" id="GO:0016788">
    <property type="term" value="F:hydrolase activity, acting on ester bonds"/>
    <property type="evidence" value="ECO:0007669"/>
    <property type="project" value="InterPro"/>
</dbReference>
<name>A0A1M2V7M2_TRAPU</name>
<reference evidence="2 3" key="1">
    <citation type="submission" date="2016-10" db="EMBL/GenBank/DDBJ databases">
        <title>Genome sequence of the basidiomycete white-rot fungus Trametes pubescens.</title>
        <authorList>
            <person name="Makela M.R."/>
            <person name="Granchi Z."/>
            <person name="Peng M."/>
            <person name="De Vries R.P."/>
            <person name="Grigoriev I."/>
            <person name="Riley R."/>
            <person name="Hilden K."/>
        </authorList>
    </citation>
    <scope>NUCLEOTIDE SEQUENCE [LARGE SCALE GENOMIC DNA]</scope>
    <source>
        <strain evidence="2 3">FBCC735</strain>
    </source>
</reference>
<proteinExistence type="predicted"/>
<evidence type="ECO:0000256" key="1">
    <source>
        <dbReference type="ARBA" id="ARBA00022801"/>
    </source>
</evidence>
<dbReference type="PANTHER" id="PTHR45648:SF22">
    <property type="entry name" value="GDSL LIPASE_ACYLHYDROLASE FAMILY PROTEIN (AFU_ORTHOLOGUE AFUA_4G14700)"/>
    <property type="match status" value="1"/>
</dbReference>
<sequence>MAPTAAAAEASDLNVIRPSWRGYNRLRYLVIFGDSYSDIGYLYNKITTNPSDEAPLGIEFPGVTWAEPAMPNWVGHLITEYSQSKLLVYNYAVGGDSVQGVRKQVQVNFLPRVGEKPSWAPWSADDSLFVTWIGINDCAHLELVEMPDTLDELFVEQERLYEVGARNFLFIDVPPIHRTPVGVAFSGADPGFDRPYSFWNSCLRTRVHQFARDHTDATTLFFSSWDTFTRVLDNPVAHGFDPDHVAREGGDIWADNLHPSSRMHDWIAHDIGKFLEAQRPYRSPAATAVGRSSN</sequence>
<dbReference type="InterPro" id="IPR051058">
    <property type="entry name" value="GDSL_Est/Lipase"/>
</dbReference>
<dbReference type="InterPro" id="IPR036514">
    <property type="entry name" value="SGNH_hydro_sf"/>
</dbReference>
<dbReference type="Pfam" id="PF00657">
    <property type="entry name" value="Lipase_GDSL"/>
    <property type="match status" value="1"/>
</dbReference>
<dbReference type="PANTHER" id="PTHR45648">
    <property type="entry name" value="GDSL LIPASE/ACYLHYDROLASE FAMILY PROTEIN (AFU_ORTHOLOGUE AFUA_4G14700)"/>
    <property type="match status" value="1"/>
</dbReference>
<comment type="caution">
    <text evidence="2">The sequence shown here is derived from an EMBL/GenBank/DDBJ whole genome shotgun (WGS) entry which is preliminary data.</text>
</comment>
<gene>
    <name evidence="2" type="ORF">TRAPUB_5822</name>
</gene>
<protein>
    <recommendedName>
        <fullName evidence="4">Thermolabile hemolysin</fullName>
    </recommendedName>
</protein>
<organism evidence="2 3">
    <name type="scientific">Trametes pubescens</name>
    <name type="common">White-rot fungus</name>
    <dbReference type="NCBI Taxonomy" id="154538"/>
    <lineage>
        <taxon>Eukaryota</taxon>
        <taxon>Fungi</taxon>
        <taxon>Dikarya</taxon>
        <taxon>Basidiomycota</taxon>
        <taxon>Agaricomycotina</taxon>
        <taxon>Agaricomycetes</taxon>
        <taxon>Polyporales</taxon>
        <taxon>Polyporaceae</taxon>
        <taxon>Trametes</taxon>
    </lineage>
</organism>
<dbReference type="InterPro" id="IPR001087">
    <property type="entry name" value="GDSL"/>
</dbReference>
<accession>A0A1M2V7M2</accession>
<evidence type="ECO:0008006" key="4">
    <source>
        <dbReference type="Google" id="ProtNLM"/>
    </source>
</evidence>
<keyword evidence="1" id="KW-0378">Hydrolase</keyword>
<dbReference type="EMBL" id="MNAD01001609">
    <property type="protein sequence ID" value="OJT03543.1"/>
    <property type="molecule type" value="Genomic_DNA"/>
</dbReference>